<gene>
    <name evidence="4" type="ORF">BCF44_10428</name>
</gene>
<proteinExistence type="predicted"/>
<dbReference type="AlphaFoldDB" id="A0A3E0HUY2"/>
<dbReference type="PANTHER" id="PTHR35936">
    <property type="entry name" value="MEMBRANE-BOUND LYTIC MUREIN TRANSGLYCOSYLASE F"/>
    <property type="match status" value="1"/>
</dbReference>
<dbReference type="InterPro" id="IPR001638">
    <property type="entry name" value="Solute-binding_3/MltF_N"/>
</dbReference>
<dbReference type="Gene3D" id="3.40.190.10">
    <property type="entry name" value="Periplasmic binding protein-like II"/>
    <property type="match status" value="2"/>
</dbReference>
<organism evidence="4 5">
    <name type="scientific">Kutzneria buriramensis</name>
    <dbReference type="NCBI Taxonomy" id="1045776"/>
    <lineage>
        <taxon>Bacteria</taxon>
        <taxon>Bacillati</taxon>
        <taxon>Actinomycetota</taxon>
        <taxon>Actinomycetes</taxon>
        <taxon>Pseudonocardiales</taxon>
        <taxon>Pseudonocardiaceae</taxon>
        <taxon>Kutzneria</taxon>
    </lineage>
</organism>
<dbReference type="SUPFAM" id="SSF53850">
    <property type="entry name" value="Periplasmic binding protein-like II"/>
    <property type="match status" value="1"/>
</dbReference>
<keyword evidence="5" id="KW-1185">Reference proteome</keyword>
<protein>
    <submittedName>
        <fullName evidence="4">Polar amino acid transport system substrate-binding protein</fullName>
    </submittedName>
</protein>
<evidence type="ECO:0000256" key="1">
    <source>
        <dbReference type="ARBA" id="ARBA00022729"/>
    </source>
</evidence>
<accession>A0A3E0HUY2</accession>
<dbReference type="CDD" id="cd01004">
    <property type="entry name" value="PBP2_MidA_like"/>
    <property type="match status" value="1"/>
</dbReference>
<feature type="signal peptide" evidence="2">
    <location>
        <begin position="1"/>
        <end position="25"/>
    </location>
</feature>
<dbReference type="EMBL" id="QUNO01000004">
    <property type="protein sequence ID" value="REH49765.1"/>
    <property type="molecule type" value="Genomic_DNA"/>
</dbReference>
<evidence type="ECO:0000259" key="3">
    <source>
        <dbReference type="SMART" id="SM00062"/>
    </source>
</evidence>
<reference evidence="4 5" key="1">
    <citation type="submission" date="2018-08" db="EMBL/GenBank/DDBJ databases">
        <title>Genomic Encyclopedia of Archaeal and Bacterial Type Strains, Phase II (KMG-II): from individual species to whole genera.</title>
        <authorList>
            <person name="Goeker M."/>
        </authorList>
    </citation>
    <scope>NUCLEOTIDE SEQUENCE [LARGE SCALE GENOMIC DNA]</scope>
    <source>
        <strain evidence="4 5">DSM 45791</strain>
    </source>
</reference>
<evidence type="ECO:0000313" key="4">
    <source>
        <dbReference type="EMBL" id="REH49765.1"/>
    </source>
</evidence>
<feature type="domain" description="Solute-binding protein family 3/N-terminal" evidence="3">
    <location>
        <begin position="60"/>
        <end position="286"/>
    </location>
</feature>
<dbReference type="Proteomes" id="UP000256269">
    <property type="component" value="Unassembled WGS sequence"/>
</dbReference>
<evidence type="ECO:0000313" key="5">
    <source>
        <dbReference type="Proteomes" id="UP000256269"/>
    </source>
</evidence>
<feature type="chain" id="PRO_5039099768" evidence="2">
    <location>
        <begin position="26"/>
        <end position="300"/>
    </location>
</feature>
<dbReference type="RefSeq" id="WP_116174347.1">
    <property type="nucleotide sequence ID" value="NZ_CP144375.1"/>
</dbReference>
<dbReference type="Pfam" id="PF00497">
    <property type="entry name" value="SBP_bac_3"/>
    <property type="match status" value="1"/>
</dbReference>
<sequence>MSRPGARAVLALPIVLLLAAGCGTAGNGTTAGGASVSTTTAADSTALGAMVPPDVAKDGKLTIGTDATYAPNEFLDSGKPAGMDIDLGNAIAQQLGLTADFQTGAFDTLLPGVSAGKYELAMSSISVNTDRLQAVDLVTYFTAGTAMAVLKGNPADLALDGLCGHTVAVEKGTTQDQDLAARSANCTQSGKLPITVSELPAQTDVVQALTSKQADAMLADSPAVAYAIKQAGGQLEQLGGTFATAPYGIAVGKSKGDLAKAVQGAVQALIEDGMYQQILDKWGISAGGIKTSEINPQTYS</sequence>
<dbReference type="OrthoDB" id="4633994at2"/>
<evidence type="ECO:0000256" key="2">
    <source>
        <dbReference type="SAM" id="SignalP"/>
    </source>
</evidence>
<comment type="caution">
    <text evidence="4">The sequence shown here is derived from an EMBL/GenBank/DDBJ whole genome shotgun (WGS) entry which is preliminary data.</text>
</comment>
<dbReference type="PANTHER" id="PTHR35936:SF17">
    <property type="entry name" value="ARGININE-BINDING EXTRACELLULAR PROTEIN ARTP"/>
    <property type="match status" value="1"/>
</dbReference>
<keyword evidence="1 2" id="KW-0732">Signal</keyword>
<dbReference type="PROSITE" id="PS51257">
    <property type="entry name" value="PROKAR_LIPOPROTEIN"/>
    <property type="match status" value="1"/>
</dbReference>
<name>A0A3E0HUY2_9PSEU</name>
<dbReference type="SMART" id="SM00062">
    <property type="entry name" value="PBPb"/>
    <property type="match status" value="1"/>
</dbReference>